<sequence length="80" mass="9446">AYYDSNTKKMFYCKETNSYTSANSTYFEPFDNKELLNRLNNLDKKTSIKEIKNSRVTGHNSYVEIPEDFQFAIVYFSIGY</sequence>
<dbReference type="Proteomes" id="UP000289216">
    <property type="component" value="Unassembled WGS sequence"/>
</dbReference>
<feature type="non-terminal residue" evidence="1">
    <location>
        <position position="80"/>
    </location>
</feature>
<evidence type="ECO:0000313" key="2">
    <source>
        <dbReference type="Proteomes" id="UP000289216"/>
    </source>
</evidence>
<dbReference type="AlphaFoldDB" id="A0A4Q2KVP5"/>
<protein>
    <submittedName>
        <fullName evidence="1">Uncharacterized protein</fullName>
    </submittedName>
</protein>
<evidence type="ECO:0000313" key="1">
    <source>
        <dbReference type="EMBL" id="RXZ67903.1"/>
    </source>
</evidence>
<proteinExistence type="predicted"/>
<comment type="caution">
    <text evidence="1">The sequence shown here is derived from an EMBL/GenBank/DDBJ whole genome shotgun (WGS) entry which is preliminary data.</text>
</comment>
<accession>A0A4Q2KVP5</accession>
<reference evidence="1 2" key="1">
    <citation type="submission" date="2019-01" db="EMBL/GenBank/DDBJ databases">
        <title>Fusobacterium necrophorum Isolated From the Uterus of Dairy Cows.</title>
        <authorList>
            <person name="Francis A.M."/>
        </authorList>
    </citation>
    <scope>NUCLEOTIDE SEQUENCE [LARGE SCALE GENOMIC DNA]</scope>
    <source>
        <strain evidence="1 2">KG35</strain>
    </source>
</reference>
<dbReference type="EMBL" id="SBAP01000105">
    <property type="protein sequence ID" value="RXZ67903.1"/>
    <property type="molecule type" value="Genomic_DNA"/>
</dbReference>
<feature type="non-terminal residue" evidence="1">
    <location>
        <position position="1"/>
    </location>
</feature>
<name>A0A4Q2KVP5_9FUSO</name>
<gene>
    <name evidence="1" type="ORF">EPT53_10375</name>
</gene>
<organism evidence="1 2">
    <name type="scientific">Fusobacterium necrophorum</name>
    <dbReference type="NCBI Taxonomy" id="859"/>
    <lineage>
        <taxon>Bacteria</taxon>
        <taxon>Fusobacteriati</taxon>
        <taxon>Fusobacteriota</taxon>
        <taxon>Fusobacteriia</taxon>
        <taxon>Fusobacteriales</taxon>
        <taxon>Fusobacteriaceae</taxon>
        <taxon>Fusobacterium</taxon>
    </lineage>
</organism>